<evidence type="ECO:0000313" key="2">
    <source>
        <dbReference type="Proteomes" id="UP000193944"/>
    </source>
</evidence>
<comment type="caution">
    <text evidence="1">The sequence shown here is derived from an EMBL/GenBank/DDBJ whole genome shotgun (WGS) entry which is preliminary data.</text>
</comment>
<dbReference type="EMBL" id="MCFG01000291">
    <property type="protein sequence ID" value="ORX76569.1"/>
    <property type="molecule type" value="Genomic_DNA"/>
</dbReference>
<accession>A0A1Y1WSP9</accession>
<dbReference type="AlphaFoldDB" id="A0A1Y1WSP9"/>
<evidence type="ECO:0000313" key="1">
    <source>
        <dbReference type="EMBL" id="ORX76569.1"/>
    </source>
</evidence>
<name>A0A1Y1WSP9_9FUNG</name>
<organism evidence="1 2">
    <name type="scientific">Anaeromyces robustus</name>
    <dbReference type="NCBI Taxonomy" id="1754192"/>
    <lineage>
        <taxon>Eukaryota</taxon>
        <taxon>Fungi</taxon>
        <taxon>Fungi incertae sedis</taxon>
        <taxon>Chytridiomycota</taxon>
        <taxon>Chytridiomycota incertae sedis</taxon>
        <taxon>Neocallimastigomycetes</taxon>
        <taxon>Neocallimastigales</taxon>
        <taxon>Neocallimastigaceae</taxon>
        <taxon>Anaeromyces</taxon>
    </lineage>
</organism>
<dbReference type="Proteomes" id="UP000193944">
    <property type="component" value="Unassembled WGS sequence"/>
</dbReference>
<sequence>MIELGILKRINYKLLVKATTKKTSKIIDNLINRLTLVSHLNSGFISDFTLRPCLEPKLRSFKVGKMFCVFVFGNKFVIILLLH</sequence>
<gene>
    <name evidence="1" type="ORF">BCR32DRAFT_284027</name>
</gene>
<protein>
    <submittedName>
        <fullName evidence="1">Uncharacterized protein</fullName>
    </submittedName>
</protein>
<reference evidence="1 2" key="2">
    <citation type="submission" date="2016-08" db="EMBL/GenBank/DDBJ databases">
        <title>Pervasive Adenine N6-methylation of Active Genes in Fungi.</title>
        <authorList>
            <consortium name="DOE Joint Genome Institute"/>
            <person name="Mondo S.J."/>
            <person name="Dannebaum R.O."/>
            <person name="Kuo R.C."/>
            <person name="Labutti K."/>
            <person name="Haridas S."/>
            <person name="Kuo A."/>
            <person name="Salamov A."/>
            <person name="Ahrendt S.R."/>
            <person name="Lipzen A."/>
            <person name="Sullivan W."/>
            <person name="Andreopoulos W.B."/>
            <person name="Clum A."/>
            <person name="Lindquist E."/>
            <person name="Daum C."/>
            <person name="Ramamoorthy G.K."/>
            <person name="Gryganskyi A."/>
            <person name="Culley D."/>
            <person name="Magnuson J.K."/>
            <person name="James T.Y."/>
            <person name="O'Malley M.A."/>
            <person name="Stajich J.E."/>
            <person name="Spatafora J.W."/>
            <person name="Visel A."/>
            <person name="Grigoriev I.V."/>
        </authorList>
    </citation>
    <scope>NUCLEOTIDE SEQUENCE [LARGE SCALE GENOMIC DNA]</scope>
    <source>
        <strain evidence="1 2">S4</strain>
    </source>
</reference>
<reference evidence="1 2" key="1">
    <citation type="submission" date="2016-08" db="EMBL/GenBank/DDBJ databases">
        <title>A Parts List for Fungal Cellulosomes Revealed by Comparative Genomics.</title>
        <authorList>
            <consortium name="DOE Joint Genome Institute"/>
            <person name="Haitjema C.H."/>
            <person name="Gilmore S.P."/>
            <person name="Henske J.K."/>
            <person name="Solomon K.V."/>
            <person name="De Groot R."/>
            <person name="Kuo A."/>
            <person name="Mondo S.J."/>
            <person name="Salamov A.A."/>
            <person name="Labutti K."/>
            <person name="Zhao Z."/>
            <person name="Chiniquy J."/>
            <person name="Barry K."/>
            <person name="Brewer H.M."/>
            <person name="Purvine S.O."/>
            <person name="Wright A.T."/>
            <person name="Boxma B."/>
            <person name="Van Alen T."/>
            <person name="Hackstein J.H."/>
            <person name="Baker S.E."/>
            <person name="Grigoriev I.V."/>
            <person name="O'Malley M.A."/>
        </authorList>
    </citation>
    <scope>NUCLEOTIDE SEQUENCE [LARGE SCALE GENOMIC DNA]</scope>
    <source>
        <strain evidence="1 2">S4</strain>
    </source>
</reference>
<keyword evidence="2" id="KW-1185">Reference proteome</keyword>
<proteinExistence type="predicted"/>